<dbReference type="CDD" id="cd02696">
    <property type="entry name" value="MurNAc-LAA"/>
    <property type="match status" value="1"/>
</dbReference>
<dbReference type="GO" id="GO:0071555">
    <property type="term" value="P:cell wall organization"/>
    <property type="evidence" value="ECO:0007669"/>
    <property type="project" value="UniProtKB-KW"/>
</dbReference>
<reference evidence="5 6" key="1">
    <citation type="submission" date="2013-08" db="EMBL/GenBank/DDBJ databases">
        <authorList>
            <person name="Huang J."/>
            <person name="Wang G."/>
        </authorList>
    </citation>
    <scope>NUCLEOTIDE SEQUENCE [LARGE SCALE GENOMIC DNA]</scope>
    <source>
        <strain evidence="5 6">BH030004</strain>
    </source>
</reference>
<dbReference type="Gene3D" id="3.40.630.40">
    <property type="entry name" value="Zn-dependent exopeptidases"/>
    <property type="match status" value="1"/>
</dbReference>
<feature type="domain" description="SH3b" evidence="4">
    <location>
        <begin position="246"/>
        <end position="310"/>
    </location>
</feature>
<name>A0A0A5FY30_9BACI</name>
<dbReference type="eggNOG" id="COG3807">
    <property type="taxonomic scope" value="Bacteria"/>
</dbReference>
<organism evidence="5 6">
    <name type="scientific">Pontibacillus marinus BH030004 = DSM 16465</name>
    <dbReference type="NCBI Taxonomy" id="1385511"/>
    <lineage>
        <taxon>Bacteria</taxon>
        <taxon>Bacillati</taxon>
        <taxon>Bacillota</taxon>
        <taxon>Bacilli</taxon>
        <taxon>Bacillales</taxon>
        <taxon>Bacillaceae</taxon>
        <taxon>Pontibacillus</taxon>
    </lineage>
</organism>
<dbReference type="PANTHER" id="PTHR34408">
    <property type="entry name" value="FAMILY PROTEIN, PUTATIVE-RELATED"/>
    <property type="match status" value="1"/>
</dbReference>
<dbReference type="SUPFAM" id="SSF53187">
    <property type="entry name" value="Zn-dependent exopeptidases"/>
    <property type="match status" value="1"/>
</dbReference>
<feature type="domain" description="SH3b" evidence="4">
    <location>
        <begin position="167"/>
        <end position="229"/>
    </location>
</feature>
<comment type="caution">
    <text evidence="5">The sequence shown here is derived from an EMBL/GenBank/DDBJ whole genome shotgun (WGS) entry which is preliminary data.</text>
</comment>
<dbReference type="InterPro" id="IPR003646">
    <property type="entry name" value="SH3-like_bac-type"/>
</dbReference>
<dbReference type="InterPro" id="IPR017293">
    <property type="entry name" value="N-acetylmuramoyl-L-ala_amidase"/>
</dbReference>
<dbReference type="SMART" id="SM00287">
    <property type="entry name" value="SH3b"/>
    <property type="match status" value="5"/>
</dbReference>
<dbReference type="Pfam" id="PF08239">
    <property type="entry name" value="SH3_3"/>
    <property type="match status" value="5"/>
</dbReference>
<dbReference type="InterPro" id="IPR052354">
    <property type="entry name" value="Cell_Wall_Dynamics_Protein"/>
</dbReference>
<dbReference type="PANTHER" id="PTHR34408:SF1">
    <property type="entry name" value="GLYCOSYL HYDROLASE FAMILY 19 DOMAIN-CONTAINING PROTEIN HI_1415"/>
    <property type="match status" value="1"/>
</dbReference>
<dbReference type="Pfam" id="PF01520">
    <property type="entry name" value="Amidase_3"/>
    <property type="match status" value="1"/>
</dbReference>
<evidence type="ECO:0000313" key="6">
    <source>
        <dbReference type="Proteomes" id="UP000030403"/>
    </source>
</evidence>
<keyword evidence="2" id="KW-0961">Cell wall biogenesis/degradation</keyword>
<feature type="domain" description="SH3b" evidence="4">
    <location>
        <begin position="315"/>
        <end position="379"/>
    </location>
</feature>
<dbReference type="AlphaFoldDB" id="A0A0A5FY30"/>
<dbReference type="Gene3D" id="2.30.30.40">
    <property type="entry name" value="SH3 Domains"/>
    <property type="match status" value="5"/>
</dbReference>
<evidence type="ECO:0000256" key="2">
    <source>
        <dbReference type="ARBA" id="ARBA00023316"/>
    </source>
</evidence>
<dbReference type="EMBL" id="AVPF01000050">
    <property type="protein sequence ID" value="KGX84699.1"/>
    <property type="molecule type" value="Genomic_DNA"/>
</dbReference>
<protein>
    <submittedName>
        <fullName evidence="5">N-acetylmuramoyl-L-alanine amidase</fullName>
    </submittedName>
</protein>
<dbReference type="RefSeq" id="WP_051255104.1">
    <property type="nucleotide sequence ID" value="NZ_AULJ01000042.1"/>
</dbReference>
<dbReference type="PROSITE" id="PS51781">
    <property type="entry name" value="SH3B"/>
    <property type="match status" value="5"/>
</dbReference>
<keyword evidence="6" id="KW-1185">Reference proteome</keyword>
<dbReference type="GO" id="GO:0008745">
    <property type="term" value="F:N-acetylmuramoyl-L-alanine amidase activity"/>
    <property type="evidence" value="ECO:0007669"/>
    <property type="project" value="InterPro"/>
</dbReference>
<accession>A0A0A5FY30</accession>
<feature type="region of interest" description="Disordered" evidence="3">
    <location>
        <begin position="227"/>
        <end position="249"/>
    </location>
</feature>
<dbReference type="PIRSF" id="PIRSF037846">
    <property type="entry name" value="Autolysin_YrvJ_prd"/>
    <property type="match status" value="1"/>
</dbReference>
<evidence type="ECO:0000259" key="4">
    <source>
        <dbReference type="PROSITE" id="PS51781"/>
    </source>
</evidence>
<dbReference type="InterPro" id="IPR002508">
    <property type="entry name" value="MurNAc-LAA_cat"/>
</dbReference>
<sequence length="571" mass="63636">MTLKKRTTLLFFLIIGSFFIMSSDISAESTAVIKVEPLNVRGGPGLSHEQVTQVHEGESYPVIQQKGNWVQIQMDSTKGWVAKWLVDLKGTSSVDKVTSDVDRLRIRSGPGTSHDILGHMNKGTSYTKSGEQGKWIRINYEDEQGWVHQDYVSVTTTASASSDEQKAEEKTVQVNNLNVRGEPSLTAEVIDQLDKGTKVTVTSEKENWSNITYQNNQGWVASQFIKKSAPASTQEDNNNDNPSTAQAKGTVTVETPILNVRSEGNLGSQVIAQVKQGDKLSFLQEKEAWYQIKLDNGQIGWVANWLVERGAVTESNSKQWITLLYNATNIRKGPGTDTAIVGRASMGDQFVVKSHKNKWYEIEYNNKTAYVADWIVANSQTDIKQMSQKNQTLKNKTIVIDAGHGGRDVGTIGHDGFYEKKLTIKTANRLAERLRLAGANVILTRTDDTYISLSSRATMSNVKGADAFLSLHYNSFPQSPSVSGIGTYYYHKRDRDFAQTVQRAMIQSTALHNREARFGDYHVIRENRQPALLLELGFLSNPQEGKTVQTKSFQEKITKGIAKGVIEYLNK</sequence>
<dbReference type="STRING" id="1385511.GCA_000425225_03231"/>
<keyword evidence="1" id="KW-0378">Hydrolase</keyword>
<evidence type="ECO:0000256" key="3">
    <source>
        <dbReference type="SAM" id="MobiDB-lite"/>
    </source>
</evidence>
<evidence type="ECO:0000313" key="5">
    <source>
        <dbReference type="EMBL" id="KGX84699.1"/>
    </source>
</evidence>
<dbReference type="OrthoDB" id="9806267at2"/>
<feature type="domain" description="SH3b" evidence="4">
    <location>
        <begin position="28"/>
        <end position="89"/>
    </location>
</feature>
<feature type="domain" description="SH3b" evidence="4">
    <location>
        <begin position="92"/>
        <end position="156"/>
    </location>
</feature>
<proteinExistence type="predicted"/>
<feature type="compositionally biased region" description="Polar residues" evidence="3">
    <location>
        <begin position="230"/>
        <end position="249"/>
    </location>
</feature>
<evidence type="ECO:0000256" key="1">
    <source>
        <dbReference type="ARBA" id="ARBA00022801"/>
    </source>
</evidence>
<dbReference type="SMART" id="SM00646">
    <property type="entry name" value="Ami_3"/>
    <property type="match status" value="1"/>
</dbReference>
<gene>
    <name evidence="5" type="ORF">N783_16170</name>
</gene>
<dbReference type="eggNOG" id="COG0860">
    <property type="taxonomic scope" value="Bacteria"/>
</dbReference>
<dbReference type="GO" id="GO:0009253">
    <property type="term" value="P:peptidoglycan catabolic process"/>
    <property type="evidence" value="ECO:0007669"/>
    <property type="project" value="InterPro"/>
</dbReference>
<dbReference type="Proteomes" id="UP000030403">
    <property type="component" value="Unassembled WGS sequence"/>
</dbReference>